<protein>
    <submittedName>
        <fullName evidence="2">Uncharacterized protein</fullName>
    </submittedName>
</protein>
<reference evidence="2" key="2">
    <citation type="submission" date="2021-01" db="EMBL/GenBank/DDBJ databases">
        <authorList>
            <person name="Schikora-Tamarit M.A."/>
        </authorList>
    </citation>
    <scope>NUCLEOTIDE SEQUENCE</scope>
    <source>
        <strain evidence="2">CBS2887</strain>
    </source>
</reference>
<evidence type="ECO:0000256" key="1">
    <source>
        <dbReference type="SAM" id="MobiDB-lite"/>
    </source>
</evidence>
<feature type="compositionally biased region" description="Polar residues" evidence="1">
    <location>
        <begin position="135"/>
        <end position="144"/>
    </location>
</feature>
<feature type="region of interest" description="Disordered" evidence="1">
    <location>
        <begin position="50"/>
        <end position="82"/>
    </location>
</feature>
<organism evidence="2 3">
    <name type="scientific">Wickerhamomyces pijperi</name>
    <name type="common">Yeast</name>
    <name type="synonym">Pichia pijperi</name>
    <dbReference type="NCBI Taxonomy" id="599730"/>
    <lineage>
        <taxon>Eukaryota</taxon>
        <taxon>Fungi</taxon>
        <taxon>Dikarya</taxon>
        <taxon>Ascomycota</taxon>
        <taxon>Saccharomycotina</taxon>
        <taxon>Saccharomycetes</taxon>
        <taxon>Phaffomycetales</taxon>
        <taxon>Wickerhamomycetaceae</taxon>
        <taxon>Wickerhamomyces</taxon>
    </lineage>
</organism>
<reference evidence="2" key="1">
    <citation type="journal article" date="2021" name="Open Biol.">
        <title>Shared evolutionary footprints suggest mitochondrial oxidative damage underlies multiple complex I losses in fungi.</title>
        <authorList>
            <person name="Schikora-Tamarit M.A."/>
            <person name="Marcet-Houben M."/>
            <person name="Nosek J."/>
            <person name="Gabaldon T."/>
        </authorList>
    </citation>
    <scope>NUCLEOTIDE SEQUENCE</scope>
    <source>
        <strain evidence="2">CBS2887</strain>
    </source>
</reference>
<dbReference type="AlphaFoldDB" id="A0A9P8PU51"/>
<evidence type="ECO:0000313" key="3">
    <source>
        <dbReference type="Proteomes" id="UP000774326"/>
    </source>
</evidence>
<feature type="region of interest" description="Disordered" evidence="1">
    <location>
        <begin position="96"/>
        <end position="144"/>
    </location>
</feature>
<feature type="compositionally biased region" description="Basic and acidic residues" evidence="1">
    <location>
        <begin position="96"/>
        <end position="113"/>
    </location>
</feature>
<dbReference type="Proteomes" id="UP000774326">
    <property type="component" value="Unassembled WGS sequence"/>
</dbReference>
<comment type="caution">
    <text evidence="2">The sequence shown here is derived from an EMBL/GenBank/DDBJ whole genome shotgun (WGS) entry which is preliminary data.</text>
</comment>
<evidence type="ECO:0000313" key="2">
    <source>
        <dbReference type="EMBL" id="KAH3678356.1"/>
    </source>
</evidence>
<dbReference type="EMBL" id="JAEUBG010005094">
    <property type="protein sequence ID" value="KAH3678356.1"/>
    <property type="molecule type" value="Genomic_DNA"/>
</dbReference>
<gene>
    <name evidence="2" type="ORF">WICPIJ_008846</name>
</gene>
<proteinExistence type="predicted"/>
<sequence length="144" mass="16663">MTDPETSTTNQRVRVHQVVLDRAAKTTNQVGHPVRNQLSVDIDVVLLLRGNSQRRDIDGNMQDPKESQRQNRGNLFDHQPPINNVQTVQLVEFTWHHDDDEMEQHKDADVERRQHQRVGQSQLDQQQSHSDSHSEGNLTESVEF</sequence>
<feature type="compositionally biased region" description="Basic and acidic residues" evidence="1">
    <location>
        <begin position="53"/>
        <end position="69"/>
    </location>
</feature>
<feature type="compositionally biased region" description="Low complexity" evidence="1">
    <location>
        <begin position="120"/>
        <end position="129"/>
    </location>
</feature>
<accession>A0A9P8PU51</accession>
<name>A0A9P8PU51_WICPI</name>
<keyword evidence="3" id="KW-1185">Reference proteome</keyword>